<name>A0AAD4JJR0_PERFH</name>
<dbReference type="InterPro" id="IPR001441">
    <property type="entry name" value="UPP_synth-like"/>
</dbReference>
<dbReference type="GO" id="GO:0009570">
    <property type="term" value="C:chloroplast stroma"/>
    <property type="evidence" value="ECO:0007669"/>
    <property type="project" value="TreeGrafter"/>
</dbReference>
<dbReference type="Gene3D" id="3.40.1180.10">
    <property type="entry name" value="Decaprenyl diphosphate synthase-like"/>
    <property type="match status" value="1"/>
</dbReference>
<gene>
    <name evidence="3" type="ORF">C2S53_003615</name>
</gene>
<protein>
    <recommendedName>
        <fullName evidence="2">Alkyl transferase</fullName>
        <ecNumber evidence="2">2.5.1.-</ecNumber>
    </recommendedName>
</protein>
<dbReference type="EC" id="2.5.1.-" evidence="2"/>
<dbReference type="GO" id="GO:0045547">
    <property type="term" value="F:ditrans,polycis-polyprenyl diphosphate synthase [(2E,6E)-farnesyl diphosphate specific] activity"/>
    <property type="evidence" value="ECO:0007669"/>
    <property type="project" value="TreeGrafter"/>
</dbReference>
<dbReference type="GO" id="GO:0000287">
    <property type="term" value="F:magnesium ion binding"/>
    <property type="evidence" value="ECO:0007669"/>
    <property type="project" value="UniProtKB-ARBA"/>
</dbReference>
<evidence type="ECO:0000256" key="1">
    <source>
        <dbReference type="ARBA" id="ARBA00022679"/>
    </source>
</evidence>
<reference evidence="3 4" key="1">
    <citation type="journal article" date="2021" name="Nat. Commun.">
        <title>Incipient diploidization of the medicinal plant Perilla within 10,000 years.</title>
        <authorList>
            <person name="Zhang Y."/>
            <person name="Shen Q."/>
            <person name="Leng L."/>
            <person name="Zhang D."/>
            <person name="Chen S."/>
            <person name="Shi Y."/>
            <person name="Ning Z."/>
            <person name="Chen S."/>
        </authorList>
    </citation>
    <scope>NUCLEOTIDE SEQUENCE [LARGE SCALE GENOMIC DNA]</scope>
    <source>
        <strain evidence="4">cv. PC099</strain>
    </source>
</reference>
<evidence type="ECO:0000313" key="3">
    <source>
        <dbReference type="EMBL" id="KAH6835130.1"/>
    </source>
</evidence>
<dbReference type="Proteomes" id="UP001190926">
    <property type="component" value="Unassembled WGS sequence"/>
</dbReference>
<keyword evidence="4" id="KW-1185">Reference proteome</keyword>
<dbReference type="AlphaFoldDB" id="A0AAD4JJR0"/>
<dbReference type="PANTHER" id="PTHR10291:SF45">
    <property type="entry name" value="ALKYL TRANSFERASE"/>
    <property type="match status" value="1"/>
</dbReference>
<accession>A0AAD4JJR0</accession>
<dbReference type="InterPro" id="IPR018520">
    <property type="entry name" value="UPP_synth-like_CS"/>
</dbReference>
<comment type="similarity">
    <text evidence="2">Belongs to the UPP synthase family.</text>
</comment>
<dbReference type="SUPFAM" id="SSF64005">
    <property type="entry name" value="Undecaprenyl diphosphate synthase"/>
    <property type="match status" value="1"/>
</dbReference>
<sequence>MMLHLIGTRYNLNYMETERVEEEQIQVIEMTQINNKLELKQVPASRVEGTSLCKTNTLTTLKLRLKGTCASSKCGAVGIDKERDGVQLSEGLLPELTPKHVAIIMDGNRRWARERGLPVQLGHRAGGKAMKQLALSCQNHGARVLSLFSFSTENWVRPEVLLLQHYQSSIFFMSRVTRGRYVPRDDMRVSFVGDRSRLPLPLQSVMCGAEELSKPNKGMHLCFAINYSGRYDIIEATKRIAAKVKNGNLQVDDIDDTVFQQHLDTNIIDDFPNPDLLIRTSGELRISNYMLWQVAYAEMFFCNKLFPDFANEDLVEAITAFQQRQRRYGGV</sequence>
<evidence type="ECO:0000313" key="4">
    <source>
        <dbReference type="Proteomes" id="UP001190926"/>
    </source>
</evidence>
<dbReference type="PROSITE" id="PS01066">
    <property type="entry name" value="UPP_SYNTHASE"/>
    <property type="match status" value="1"/>
</dbReference>
<evidence type="ECO:0000256" key="2">
    <source>
        <dbReference type="RuleBase" id="RU363018"/>
    </source>
</evidence>
<dbReference type="EMBL" id="SDAM02000039">
    <property type="protein sequence ID" value="KAH6835130.1"/>
    <property type="molecule type" value="Genomic_DNA"/>
</dbReference>
<dbReference type="InterPro" id="IPR036424">
    <property type="entry name" value="UPP_synth-like_sf"/>
</dbReference>
<dbReference type="HAMAP" id="MF_01139">
    <property type="entry name" value="ISPT"/>
    <property type="match status" value="1"/>
</dbReference>
<dbReference type="Pfam" id="PF01255">
    <property type="entry name" value="Prenyltransf"/>
    <property type="match status" value="1"/>
</dbReference>
<keyword evidence="1 2" id="KW-0808">Transferase</keyword>
<dbReference type="GO" id="GO:0009409">
    <property type="term" value="P:response to cold"/>
    <property type="evidence" value="ECO:0007669"/>
    <property type="project" value="TreeGrafter"/>
</dbReference>
<dbReference type="NCBIfam" id="TIGR00055">
    <property type="entry name" value="uppS"/>
    <property type="match status" value="1"/>
</dbReference>
<dbReference type="GO" id="GO:0016094">
    <property type="term" value="P:polyprenol biosynthetic process"/>
    <property type="evidence" value="ECO:0007669"/>
    <property type="project" value="TreeGrafter"/>
</dbReference>
<organism evidence="3 4">
    <name type="scientific">Perilla frutescens var. hirtella</name>
    <name type="common">Perilla citriodora</name>
    <name type="synonym">Perilla setoyensis</name>
    <dbReference type="NCBI Taxonomy" id="608512"/>
    <lineage>
        <taxon>Eukaryota</taxon>
        <taxon>Viridiplantae</taxon>
        <taxon>Streptophyta</taxon>
        <taxon>Embryophyta</taxon>
        <taxon>Tracheophyta</taxon>
        <taxon>Spermatophyta</taxon>
        <taxon>Magnoliopsida</taxon>
        <taxon>eudicotyledons</taxon>
        <taxon>Gunneridae</taxon>
        <taxon>Pentapetalae</taxon>
        <taxon>asterids</taxon>
        <taxon>lamiids</taxon>
        <taxon>Lamiales</taxon>
        <taxon>Lamiaceae</taxon>
        <taxon>Nepetoideae</taxon>
        <taxon>Elsholtzieae</taxon>
        <taxon>Perilla</taxon>
    </lineage>
</organism>
<dbReference type="PANTHER" id="PTHR10291">
    <property type="entry name" value="DEHYDRODOLICHYL DIPHOSPHATE SYNTHASE FAMILY MEMBER"/>
    <property type="match status" value="1"/>
</dbReference>
<dbReference type="GO" id="GO:0009668">
    <property type="term" value="P:plastid membrane organization"/>
    <property type="evidence" value="ECO:0007669"/>
    <property type="project" value="TreeGrafter"/>
</dbReference>
<comment type="caution">
    <text evidence="3">The sequence shown here is derived from an EMBL/GenBank/DDBJ whole genome shotgun (WGS) entry which is preliminary data.</text>
</comment>
<proteinExistence type="inferred from homology"/>
<dbReference type="CDD" id="cd00475">
    <property type="entry name" value="Cis_IPPS"/>
    <property type="match status" value="1"/>
</dbReference>